<reference evidence="2 4" key="1">
    <citation type="submission" date="2016-01" db="EMBL/GenBank/DDBJ databases">
        <title>The new phylogeny of the genus Mycobacterium.</title>
        <authorList>
            <person name="Tarcisio F."/>
            <person name="Conor M."/>
            <person name="Antonella G."/>
            <person name="Elisabetta G."/>
            <person name="Giulia F.S."/>
            <person name="Sara T."/>
            <person name="Anna F."/>
            <person name="Clotilde B."/>
            <person name="Roberto B."/>
            <person name="Veronica D.S."/>
            <person name="Fabio R."/>
            <person name="Monica P."/>
            <person name="Olivier J."/>
            <person name="Enrico T."/>
            <person name="Nicola S."/>
        </authorList>
    </citation>
    <scope>NUCLEOTIDE SEQUENCE [LARGE SCALE GENOMIC DNA]</scope>
    <source>
        <strain evidence="2 4">DSM 44160</strain>
    </source>
</reference>
<reference evidence="1 3" key="2">
    <citation type="submission" date="2016-06" db="EMBL/GenBank/DDBJ databases">
        <authorList>
            <person name="Kjaerup R.B."/>
            <person name="Dalgaard T.S."/>
            <person name="Juul-Madsen H.R."/>
        </authorList>
    </citation>
    <scope>NUCLEOTIDE SEQUENCE [LARGE SCALE GENOMIC DNA]</scope>
    <source>
        <strain evidence="1 3">1245752.6</strain>
    </source>
</reference>
<evidence type="ECO:0000313" key="4">
    <source>
        <dbReference type="Proteomes" id="UP000193928"/>
    </source>
</evidence>
<sequence>MPKTVQIRDIDDEVYAGLVRRAADEGITVPELLRREAVRLAARPSVSQWLSRINRRPSTVSTAEVLATLDEWRGEWPDAGR</sequence>
<dbReference type="EMBL" id="LQOY01000152">
    <property type="protein sequence ID" value="ORV78754.1"/>
    <property type="molecule type" value="Genomic_DNA"/>
</dbReference>
<dbReference type="InterPro" id="IPR010985">
    <property type="entry name" value="Ribbon_hlx_hlx"/>
</dbReference>
<name>A0A1A6B6T5_MYCGO</name>
<organism evidence="1 3">
    <name type="scientific">Mycobacterium gordonae</name>
    <dbReference type="NCBI Taxonomy" id="1778"/>
    <lineage>
        <taxon>Bacteria</taxon>
        <taxon>Bacillati</taxon>
        <taxon>Actinomycetota</taxon>
        <taxon>Actinomycetes</taxon>
        <taxon>Mycobacteriales</taxon>
        <taxon>Mycobacteriaceae</taxon>
        <taxon>Mycobacterium</taxon>
    </lineage>
</organism>
<dbReference type="OrthoDB" id="7107936at2"/>
<protein>
    <recommendedName>
        <fullName evidence="5">Antitoxin</fullName>
    </recommendedName>
</protein>
<gene>
    <name evidence="1" type="ORF">A9W98_04195</name>
    <name evidence="2" type="ORF">AWC08_31535</name>
</gene>
<evidence type="ECO:0000313" key="2">
    <source>
        <dbReference type="EMBL" id="ORV78754.1"/>
    </source>
</evidence>
<dbReference type="Proteomes" id="UP000193928">
    <property type="component" value="Unassembled WGS sequence"/>
</dbReference>
<accession>A0A1A6B6T5</accession>
<dbReference type="SUPFAM" id="SSF47598">
    <property type="entry name" value="Ribbon-helix-helix"/>
    <property type="match status" value="1"/>
</dbReference>
<dbReference type="Proteomes" id="UP000093757">
    <property type="component" value="Unassembled WGS sequence"/>
</dbReference>
<dbReference type="EMBL" id="MAEM01000551">
    <property type="protein sequence ID" value="OBR98054.1"/>
    <property type="molecule type" value="Genomic_DNA"/>
</dbReference>
<dbReference type="RefSeq" id="WP_065137461.1">
    <property type="nucleotide sequence ID" value="NZ_JACKSU010000048.1"/>
</dbReference>
<evidence type="ECO:0008006" key="5">
    <source>
        <dbReference type="Google" id="ProtNLM"/>
    </source>
</evidence>
<keyword evidence="4" id="KW-1185">Reference proteome</keyword>
<dbReference type="AlphaFoldDB" id="A0A1A6B6T5"/>
<dbReference type="GO" id="GO:0006355">
    <property type="term" value="P:regulation of DNA-templated transcription"/>
    <property type="evidence" value="ECO:0007669"/>
    <property type="project" value="InterPro"/>
</dbReference>
<evidence type="ECO:0000313" key="3">
    <source>
        <dbReference type="Proteomes" id="UP000093757"/>
    </source>
</evidence>
<comment type="caution">
    <text evidence="1">The sequence shown here is derived from an EMBL/GenBank/DDBJ whole genome shotgun (WGS) entry which is preliminary data.</text>
</comment>
<proteinExistence type="predicted"/>
<evidence type="ECO:0000313" key="1">
    <source>
        <dbReference type="EMBL" id="OBR98054.1"/>
    </source>
</evidence>